<evidence type="ECO:0000256" key="1">
    <source>
        <dbReference type="SAM" id="SignalP"/>
    </source>
</evidence>
<dbReference type="AlphaFoldDB" id="A0ABD3MEE1"/>
<accession>A0ABD3MEE1</accession>
<feature type="signal peptide" evidence="1">
    <location>
        <begin position="1"/>
        <end position="25"/>
    </location>
</feature>
<dbReference type="EMBL" id="JALLBG020000139">
    <property type="protein sequence ID" value="KAL3762178.1"/>
    <property type="molecule type" value="Genomic_DNA"/>
</dbReference>
<keyword evidence="3" id="KW-1185">Reference proteome</keyword>
<feature type="chain" id="PRO_5044804823" evidence="1">
    <location>
        <begin position="26"/>
        <end position="395"/>
    </location>
</feature>
<name>A0ABD3MEE1_9STRA</name>
<protein>
    <submittedName>
        <fullName evidence="2">Uncharacterized protein</fullName>
    </submittedName>
</protein>
<gene>
    <name evidence="2" type="ORF">ACHAWU_000642</name>
</gene>
<organism evidence="2 3">
    <name type="scientific">Discostella pseudostelligera</name>
    <dbReference type="NCBI Taxonomy" id="259834"/>
    <lineage>
        <taxon>Eukaryota</taxon>
        <taxon>Sar</taxon>
        <taxon>Stramenopiles</taxon>
        <taxon>Ochrophyta</taxon>
        <taxon>Bacillariophyta</taxon>
        <taxon>Coscinodiscophyceae</taxon>
        <taxon>Thalassiosirophycidae</taxon>
        <taxon>Stephanodiscales</taxon>
        <taxon>Stephanodiscaceae</taxon>
        <taxon>Discostella</taxon>
    </lineage>
</organism>
<evidence type="ECO:0000313" key="2">
    <source>
        <dbReference type="EMBL" id="KAL3762178.1"/>
    </source>
</evidence>
<keyword evidence="1" id="KW-0732">Signal</keyword>
<sequence>MMRSLAPPSKAAIAILASSIIMVAADSFPVAEPTFRFQPFNQLDSTSQNIAIEKLGYTQQTWNNHGLNPIERKRWTSLTSNERDAASQLGFTQPTWDCFINHFEQYTWDELDAAGAQTHYRNLGWTEDNWLMLETATTPETETLWWDMLNDNQKSAANGICYFKDNWNKIDMNPNHSFFPHPMPEFRYIPWSELSNATRTLASSAMNYTEDYWNNLGSSVVEQNTFFNLDADARDAAMELGFYTHTWDCFMNHYLSYYWDSFQDDLKVAIETLGWTEEMWSDNSSEYPPSEAKAWIDLTPEEKAAASRLCYFREIWDDEAVTEWFDYTTGRQTAIKDDTHLPSGIDLSIFAETGYAGRDPGMVGAGAYTVDSGSSFRVMSTSVFAAVVGMCLLFV</sequence>
<comment type="caution">
    <text evidence="2">The sequence shown here is derived from an EMBL/GenBank/DDBJ whole genome shotgun (WGS) entry which is preliminary data.</text>
</comment>
<proteinExistence type="predicted"/>
<reference evidence="2 3" key="1">
    <citation type="submission" date="2024-10" db="EMBL/GenBank/DDBJ databases">
        <title>Updated reference genomes for cyclostephanoid diatoms.</title>
        <authorList>
            <person name="Roberts W.R."/>
            <person name="Alverson A.J."/>
        </authorList>
    </citation>
    <scope>NUCLEOTIDE SEQUENCE [LARGE SCALE GENOMIC DNA]</scope>
    <source>
        <strain evidence="2 3">AJA232-27</strain>
    </source>
</reference>
<dbReference type="Proteomes" id="UP001530293">
    <property type="component" value="Unassembled WGS sequence"/>
</dbReference>
<evidence type="ECO:0000313" key="3">
    <source>
        <dbReference type="Proteomes" id="UP001530293"/>
    </source>
</evidence>